<evidence type="ECO:0000256" key="9">
    <source>
        <dbReference type="PIRSR" id="PIRSR600760-2"/>
    </source>
</evidence>
<dbReference type="Gene3D" id="3.40.190.80">
    <property type="match status" value="1"/>
</dbReference>
<dbReference type="InterPro" id="IPR000760">
    <property type="entry name" value="Inositol_monophosphatase-like"/>
</dbReference>
<evidence type="ECO:0000256" key="1">
    <source>
        <dbReference type="ARBA" id="ARBA00001947"/>
    </source>
</evidence>
<feature type="binding site" evidence="9">
    <location>
        <position position="131"/>
    </location>
    <ligand>
        <name>Mg(2+)</name>
        <dbReference type="ChEBI" id="CHEBI:18420"/>
        <label>1</label>
        <note>catalytic</note>
    </ligand>
</feature>
<dbReference type="PRINTS" id="PR00377">
    <property type="entry name" value="IMPHPHTASES"/>
</dbReference>
<evidence type="ECO:0000259" key="11">
    <source>
        <dbReference type="SMART" id="SM00829"/>
    </source>
</evidence>
<accession>A0A0E9NBF2</accession>
<dbReference type="InterPro" id="IPR020550">
    <property type="entry name" value="Inositol_monophosphatase_CS"/>
</dbReference>
<comment type="similarity">
    <text evidence="2 10">Belongs to the zinc-containing alcohol dehydrogenase family.</text>
</comment>
<evidence type="ECO:0000256" key="2">
    <source>
        <dbReference type="ARBA" id="ARBA00008072"/>
    </source>
</evidence>
<evidence type="ECO:0000313" key="12">
    <source>
        <dbReference type="EMBL" id="GAO46730.1"/>
    </source>
</evidence>
<dbReference type="PANTHER" id="PTHR43161">
    <property type="entry name" value="SORBITOL DEHYDROGENASE"/>
    <property type="match status" value="1"/>
</dbReference>
<proteinExistence type="inferred from homology"/>
<dbReference type="STRING" id="698492.A0A0E9NBF2"/>
<evidence type="ECO:0000256" key="8">
    <source>
        <dbReference type="ARBA" id="ARBA00023027"/>
    </source>
</evidence>
<dbReference type="InterPro" id="IPR020843">
    <property type="entry name" value="ER"/>
</dbReference>
<dbReference type="GO" id="GO:0003939">
    <property type="term" value="F:L-iditol 2-dehydrogenase (NAD+) activity"/>
    <property type="evidence" value="ECO:0007669"/>
    <property type="project" value="TreeGrafter"/>
</dbReference>
<evidence type="ECO:0000256" key="6">
    <source>
        <dbReference type="ARBA" id="ARBA00022842"/>
    </source>
</evidence>
<reference evidence="12 13" key="2">
    <citation type="journal article" date="2014" name="J. Gen. Appl. Microbiol.">
        <title>The early diverging ascomycetous budding yeast Saitoella complicata has three histone deacetylases belonging to the Clr6, Hos2, and Rpd3 lineages.</title>
        <authorList>
            <person name="Nishida H."/>
            <person name="Matsumoto T."/>
            <person name="Kondo S."/>
            <person name="Hamamoto M."/>
            <person name="Yoshikawa H."/>
        </authorList>
    </citation>
    <scope>NUCLEOTIDE SEQUENCE [LARGE SCALE GENOMIC DNA]</scope>
    <source>
        <strain evidence="12 13">NRRL Y-17804</strain>
    </source>
</reference>
<dbReference type="SUPFAM" id="SSF56655">
    <property type="entry name" value="Carbohydrate phosphatase"/>
    <property type="match status" value="1"/>
</dbReference>
<reference evidence="12 13" key="1">
    <citation type="journal article" date="2011" name="J. Gen. Appl. Microbiol.">
        <title>Draft genome sequencing of the enigmatic yeast Saitoella complicata.</title>
        <authorList>
            <person name="Nishida H."/>
            <person name="Hamamoto M."/>
            <person name="Sugiyama J."/>
        </authorList>
    </citation>
    <scope>NUCLEOTIDE SEQUENCE [LARGE SCALE GENOMIC DNA]</scope>
    <source>
        <strain evidence="12 13">NRRL Y-17804</strain>
    </source>
</reference>
<sequence length="705" mass="76100">MSYLATEKQTALSAVTLASKLTEKIFRSLAGASTVSKDDKSPVTIADFGAQALVNAVLARDFPKDPIVGEEDSAVLQENAELKAKVWDLVRGVVEEGMPGLIKNEDEMCAMIDRGSYAGSDNGRMWALDPIDGTKGFLRGGQYAVCLALIKDGKVELGVIGCPNLPVDKTAGIEAEGVERGIIMHAIKGQGSFQRSLHSDSDDARVSMRPIASTAEATFCESVESGHSAHTTQHAIATALGITAPSVRMDSQSKYASIARGSGDIYLRLPVSATYEEKIWDHASGVVIVEEAGGKVTDMFGKRLDFGFRPYEQNTKNTKLEIYPLYHHHPIPIDPLIFSFNMSPKNPSFVLQKVNEVSFEDRPIPQLSSPYDVRVQVKATGICGSDVHYWTHGAIGDFIVKSPMVLGHESAGIVVEVGEKVKNLKVGDRVAMEPGEPCRYCEYCKRGDYNVCNEMKFAATPPFDGTLAKYYVLPGDFCVPLPDEISLEEGSTVEPLAVAVHVCRRAQVKPHTKVVVFGAGPVGLLCAAVARAYGASVVVSVDIVEKRVEFAKSFGATHGFISPKPNPDESKIEYARRAASALKSSLDLAVDEGFDISIDASGAEVCINTALYSLRKKGRHLQAGMGSDTITFPIAHMTAQEIELGGSFRYGAGCYRDAVELIRSGKVDVGRIITHRFAFGDAERAFRAVKEQEEGLIKAVIAGPE</sequence>
<feature type="domain" description="Enoyl reductase (ER)" evidence="11">
    <location>
        <begin position="352"/>
        <end position="701"/>
    </location>
</feature>
<dbReference type="GO" id="GO:0008270">
    <property type="term" value="F:zinc ion binding"/>
    <property type="evidence" value="ECO:0007669"/>
    <property type="project" value="InterPro"/>
</dbReference>
<evidence type="ECO:0000256" key="7">
    <source>
        <dbReference type="ARBA" id="ARBA00023002"/>
    </source>
</evidence>
<dbReference type="InterPro" id="IPR020583">
    <property type="entry name" value="Inositol_monoP_metal-BS"/>
</dbReference>
<dbReference type="Pfam" id="PF08240">
    <property type="entry name" value="ADH_N"/>
    <property type="match status" value="1"/>
</dbReference>
<dbReference type="GO" id="GO:0006062">
    <property type="term" value="P:sorbitol catabolic process"/>
    <property type="evidence" value="ECO:0007669"/>
    <property type="project" value="TreeGrafter"/>
</dbReference>
<dbReference type="GO" id="GO:0008441">
    <property type="term" value="F:3'(2'),5'-bisphosphate nucleotidase activity"/>
    <property type="evidence" value="ECO:0007669"/>
    <property type="project" value="InterPro"/>
</dbReference>
<dbReference type="InterPro" id="IPR036291">
    <property type="entry name" value="NAD(P)-bd_dom_sf"/>
</dbReference>
<evidence type="ECO:0000256" key="5">
    <source>
        <dbReference type="ARBA" id="ARBA00022833"/>
    </source>
</evidence>
<organism evidence="12 13">
    <name type="scientific">Saitoella complicata (strain BCRC 22490 / CBS 7301 / JCM 7358 / NBRC 10748 / NRRL Y-17804)</name>
    <dbReference type="NCBI Taxonomy" id="698492"/>
    <lineage>
        <taxon>Eukaryota</taxon>
        <taxon>Fungi</taxon>
        <taxon>Dikarya</taxon>
        <taxon>Ascomycota</taxon>
        <taxon>Taphrinomycotina</taxon>
        <taxon>Taphrinomycotina incertae sedis</taxon>
        <taxon>Saitoella</taxon>
    </lineage>
</organism>
<dbReference type="PROSITE" id="PS00630">
    <property type="entry name" value="IMP_2"/>
    <property type="match status" value="1"/>
</dbReference>
<dbReference type="PROSITE" id="PS00059">
    <property type="entry name" value="ADH_ZINC"/>
    <property type="match status" value="1"/>
</dbReference>
<dbReference type="FunFam" id="3.40.50.720:FF:000068">
    <property type="entry name" value="Sorbitol dehydrogenase"/>
    <property type="match status" value="1"/>
</dbReference>
<dbReference type="SMART" id="SM00829">
    <property type="entry name" value="PKS_ER"/>
    <property type="match status" value="1"/>
</dbReference>
<comment type="cofactor">
    <cofactor evidence="9">
        <name>Mg(2+)</name>
        <dbReference type="ChEBI" id="CHEBI:18420"/>
    </cofactor>
</comment>
<evidence type="ECO:0000256" key="3">
    <source>
        <dbReference type="ARBA" id="ARBA00009759"/>
    </source>
</evidence>
<dbReference type="InterPro" id="IPR013154">
    <property type="entry name" value="ADH-like_N"/>
</dbReference>
<dbReference type="CDD" id="cd01517">
    <property type="entry name" value="PAP_phosphatase"/>
    <property type="match status" value="1"/>
</dbReference>
<name>A0A0E9NBF2_SAICN</name>
<dbReference type="InterPro" id="IPR002328">
    <property type="entry name" value="ADH_Zn_CS"/>
</dbReference>
<comment type="caution">
    <text evidence="12">The sequence shown here is derived from an EMBL/GenBank/DDBJ whole genome shotgun (WGS) entry which is preliminary data.</text>
</comment>
<evidence type="ECO:0000256" key="4">
    <source>
        <dbReference type="ARBA" id="ARBA00022723"/>
    </source>
</evidence>
<dbReference type="EMBL" id="BACD03000005">
    <property type="protein sequence ID" value="GAO46730.1"/>
    <property type="molecule type" value="Genomic_DNA"/>
</dbReference>
<dbReference type="Gene3D" id="3.40.50.720">
    <property type="entry name" value="NAD(P)-binding Rossmann-like Domain"/>
    <property type="match status" value="1"/>
</dbReference>
<keyword evidence="4 9" id="KW-0479">Metal-binding</keyword>
<dbReference type="Gene3D" id="3.30.540.10">
    <property type="entry name" value="Fructose-1,6-Bisphosphatase, subunit A, domain 1"/>
    <property type="match status" value="1"/>
</dbReference>
<dbReference type="PANTHER" id="PTHR43161:SF9">
    <property type="entry name" value="SORBITOL DEHYDROGENASE"/>
    <property type="match status" value="1"/>
</dbReference>
<keyword evidence="8" id="KW-0520">NAD</keyword>
<dbReference type="Pfam" id="PF00459">
    <property type="entry name" value="Inositol_P"/>
    <property type="match status" value="1"/>
</dbReference>
<dbReference type="Proteomes" id="UP000033140">
    <property type="component" value="Unassembled WGS sequence"/>
</dbReference>
<keyword evidence="7" id="KW-0560">Oxidoreductase</keyword>
<dbReference type="AlphaFoldDB" id="A0A0E9NBF2"/>
<dbReference type="Gene3D" id="3.90.180.10">
    <property type="entry name" value="Medium-chain alcohol dehydrogenases, catalytic domain"/>
    <property type="match status" value="1"/>
</dbReference>
<feature type="binding site" evidence="9">
    <location>
        <position position="132"/>
    </location>
    <ligand>
        <name>Mg(2+)</name>
        <dbReference type="ChEBI" id="CHEBI:18420"/>
        <label>1</label>
        <note>catalytic</note>
    </ligand>
</feature>
<reference evidence="12 13" key="3">
    <citation type="journal article" date="2015" name="Genome Announc.">
        <title>Draft Genome Sequence of the Archiascomycetous Yeast Saitoella complicata.</title>
        <authorList>
            <person name="Yamauchi K."/>
            <person name="Kondo S."/>
            <person name="Hamamoto M."/>
            <person name="Takahashi Y."/>
            <person name="Ogura Y."/>
            <person name="Hayashi T."/>
            <person name="Nishida H."/>
        </authorList>
    </citation>
    <scope>NUCLEOTIDE SEQUENCE [LARGE SCALE GENOMIC DNA]</scope>
    <source>
        <strain evidence="12 13">NRRL Y-17804</strain>
    </source>
</reference>
<comment type="cofactor">
    <cofactor evidence="1 10">
        <name>Zn(2+)</name>
        <dbReference type="ChEBI" id="CHEBI:29105"/>
    </cofactor>
</comment>
<evidence type="ECO:0000256" key="10">
    <source>
        <dbReference type="RuleBase" id="RU361277"/>
    </source>
</evidence>
<protein>
    <recommendedName>
        <fullName evidence="11">Enoyl reductase (ER) domain-containing protein</fullName>
    </recommendedName>
</protein>
<dbReference type="InterPro" id="IPR045306">
    <property type="entry name" value="SDH-like"/>
</dbReference>
<keyword evidence="5 10" id="KW-0862">Zinc</keyword>
<keyword evidence="6 9" id="KW-0460">Magnesium</keyword>
<dbReference type="InterPro" id="IPR006239">
    <property type="entry name" value="DPNP"/>
</dbReference>
<feature type="binding site" evidence="9">
    <location>
        <position position="281"/>
    </location>
    <ligand>
        <name>Mg(2+)</name>
        <dbReference type="ChEBI" id="CHEBI:18420"/>
        <label>1</label>
        <note>catalytic</note>
    </ligand>
</feature>
<keyword evidence="13" id="KW-1185">Reference proteome</keyword>
<dbReference type="CDD" id="cd05285">
    <property type="entry name" value="sorbitol_DH"/>
    <property type="match status" value="1"/>
</dbReference>
<dbReference type="GO" id="GO:0006790">
    <property type="term" value="P:sulfur compound metabolic process"/>
    <property type="evidence" value="ECO:0007669"/>
    <property type="project" value="InterPro"/>
</dbReference>
<feature type="binding site" evidence="9">
    <location>
        <position position="70"/>
    </location>
    <ligand>
        <name>Mg(2+)</name>
        <dbReference type="ChEBI" id="CHEBI:18420"/>
        <label>1</label>
        <note>catalytic</note>
    </ligand>
</feature>
<dbReference type="Pfam" id="PF00107">
    <property type="entry name" value="ADH_zinc_N"/>
    <property type="match status" value="1"/>
</dbReference>
<comment type="similarity">
    <text evidence="3">Belongs to the inositol monophosphatase superfamily.</text>
</comment>
<dbReference type="InterPro" id="IPR013149">
    <property type="entry name" value="ADH-like_C"/>
</dbReference>
<evidence type="ECO:0000313" key="13">
    <source>
        <dbReference type="Proteomes" id="UP000033140"/>
    </source>
</evidence>
<feature type="binding site" evidence="9">
    <location>
        <position position="129"/>
    </location>
    <ligand>
        <name>Mg(2+)</name>
        <dbReference type="ChEBI" id="CHEBI:18420"/>
        <label>1</label>
        <note>catalytic</note>
    </ligand>
</feature>
<gene>
    <name evidence="12" type="ORF">G7K_0952-t1</name>
</gene>
<dbReference type="InterPro" id="IPR011032">
    <property type="entry name" value="GroES-like_sf"/>
</dbReference>
<dbReference type="SUPFAM" id="SSF50129">
    <property type="entry name" value="GroES-like"/>
    <property type="match status" value="1"/>
</dbReference>
<dbReference type="GO" id="GO:0046854">
    <property type="term" value="P:phosphatidylinositol phosphate biosynthetic process"/>
    <property type="evidence" value="ECO:0007669"/>
    <property type="project" value="InterPro"/>
</dbReference>
<dbReference type="PROSITE" id="PS00629">
    <property type="entry name" value="IMP_1"/>
    <property type="match status" value="1"/>
</dbReference>
<dbReference type="SUPFAM" id="SSF51735">
    <property type="entry name" value="NAD(P)-binding Rossmann-fold domains"/>
    <property type="match status" value="1"/>
</dbReference>
<dbReference type="NCBIfam" id="TIGR01330">
    <property type="entry name" value="bisphos_HAL2"/>
    <property type="match status" value="1"/>
</dbReference>